<keyword evidence="2" id="KW-0238">DNA-binding</keyword>
<dbReference type="SUPFAM" id="SSF46785">
    <property type="entry name" value="Winged helix' DNA-binding domain"/>
    <property type="match status" value="1"/>
</dbReference>
<dbReference type="PROSITE" id="PS51118">
    <property type="entry name" value="HTH_HXLR"/>
    <property type="match status" value="1"/>
</dbReference>
<evidence type="ECO:0000259" key="4">
    <source>
        <dbReference type="PROSITE" id="PS51118"/>
    </source>
</evidence>
<keyword evidence="3" id="KW-0804">Transcription</keyword>
<dbReference type="PANTHER" id="PTHR33204:SF37">
    <property type="entry name" value="HTH-TYPE TRANSCRIPTIONAL REGULATOR YODB"/>
    <property type="match status" value="1"/>
</dbReference>
<dbReference type="RefSeq" id="WP_317970960.1">
    <property type="nucleotide sequence ID" value="NZ_CP129118.1"/>
</dbReference>
<sequence length="121" mass="13814">MKVCPYLESSFEILGRRWNGLLIHYLSNCPDFTAHFSQMKRDLTDITPRSLSLKLTELGEYDLVEKKVTPGTPVIITYHLTVKGQQLAIALQPIQAWAQQNIELDVSNHHKEMGNLHGNEK</sequence>
<evidence type="ECO:0000256" key="1">
    <source>
        <dbReference type="ARBA" id="ARBA00023015"/>
    </source>
</evidence>
<dbReference type="EMBL" id="CP129118">
    <property type="protein sequence ID" value="WOV89172.1"/>
    <property type="molecule type" value="Genomic_DNA"/>
</dbReference>
<proteinExistence type="predicted"/>
<organism evidence="5 6">
    <name type="scientific">Sporosarcina oncorhynchi</name>
    <dbReference type="NCBI Taxonomy" id="3056444"/>
    <lineage>
        <taxon>Bacteria</taxon>
        <taxon>Bacillati</taxon>
        <taxon>Bacillota</taxon>
        <taxon>Bacilli</taxon>
        <taxon>Bacillales</taxon>
        <taxon>Caryophanaceae</taxon>
        <taxon>Sporosarcina</taxon>
    </lineage>
</organism>
<feature type="domain" description="HTH hxlR-type" evidence="4">
    <location>
        <begin position="4"/>
        <end position="106"/>
    </location>
</feature>
<protein>
    <submittedName>
        <fullName evidence="5">Helix-turn-helix domain-containing protein</fullName>
    </submittedName>
</protein>
<dbReference type="Proteomes" id="UP001303902">
    <property type="component" value="Chromosome"/>
</dbReference>
<reference evidence="5 6" key="1">
    <citation type="submission" date="2023-06" db="EMBL/GenBank/DDBJ databases">
        <title>Sporosarcina sp. nov., isolated from Korean tranditional fermented seafood 'Jeotgal'.</title>
        <authorList>
            <person name="Yang A.I."/>
            <person name="Shin N.-R."/>
        </authorList>
    </citation>
    <scope>NUCLEOTIDE SEQUENCE [LARGE SCALE GENOMIC DNA]</scope>
    <source>
        <strain evidence="5 6">T2O-4</strain>
    </source>
</reference>
<accession>A0ABZ0LBR1</accession>
<keyword evidence="6" id="KW-1185">Reference proteome</keyword>
<evidence type="ECO:0000313" key="6">
    <source>
        <dbReference type="Proteomes" id="UP001303902"/>
    </source>
</evidence>
<keyword evidence="1" id="KW-0805">Transcription regulation</keyword>
<dbReference type="InterPro" id="IPR036388">
    <property type="entry name" value="WH-like_DNA-bd_sf"/>
</dbReference>
<dbReference type="PANTHER" id="PTHR33204">
    <property type="entry name" value="TRANSCRIPTIONAL REGULATOR, MARR FAMILY"/>
    <property type="match status" value="1"/>
</dbReference>
<name>A0ABZ0LBR1_9BACL</name>
<evidence type="ECO:0000256" key="3">
    <source>
        <dbReference type="ARBA" id="ARBA00023163"/>
    </source>
</evidence>
<evidence type="ECO:0000313" key="5">
    <source>
        <dbReference type="EMBL" id="WOV89172.1"/>
    </source>
</evidence>
<dbReference type="InterPro" id="IPR002577">
    <property type="entry name" value="HTH_HxlR"/>
</dbReference>
<evidence type="ECO:0000256" key="2">
    <source>
        <dbReference type="ARBA" id="ARBA00023125"/>
    </source>
</evidence>
<gene>
    <name evidence="5" type="ORF">QWT69_06150</name>
</gene>
<dbReference type="Pfam" id="PF01638">
    <property type="entry name" value="HxlR"/>
    <property type="match status" value="1"/>
</dbReference>
<dbReference type="InterPro" id="IPR036390">
    <property type="entry name" value="WH_DNA-bd_sf"/>
</dbReference>
<dbReference type="Gene3D" id="1.10.10.10">
    <property type="entry name" value="Winged helix-like DNA-binding domain superfamily/Winged helix DNA-binding domain"/>
    <property type="match status" value="1"/>
</dbReference>